<dbReference type="Gene3D" id="1.10.8.430">
    <property type="entry name" value="Helical domain of apoptotic protease-activating factors"/>
    <property type="match status" value="1"/>
</dbReference>
<dbReference type="Pfam" id="PF01582">
    <property type="entry name" value="TIR"/>
    <property type="match status" value="1"/>
</dbReference>
<dbReference type="PANTHER" id="PTHR11017:SF271">
    <property type="entry name" value="DISEASE RESISTANCE PROTEIN (TIR-NBS-LRR CLASS) FAMILY"/>
    <property type="match status" value="1"/>
</dbReference>
<dbReference type="SUPFAM" id="SSF52540">
    <property type="entry name" value="P-loop containing nucleoside triphosphate hydrolases"/>
    <property type="match status" value="1"/>
</dbReference>
<dbReference type="EMBL" id="LXQA010021580">
    <property type="protein sequence ID" value="MCH91975.1"/>
    <property type="molecule type" value="Genomic_DNA"/>
</dbReference>
<dbReference type="AlphaFoldDB" id="A0A392MYB1"/>
<evidence type="ECO:0000313" key="4">
    <source>
        <dbReference type="EMBL" id="MCH91975.1"/>
    </source>
</evidence>
<protein>
    <submittedName>
        <fullName evidence="4">NBS-LRR resistance protein</fullName>
    </submittedName>
</protein>
<feature type="non-terminal residue" evidence="4">
    <location>
        <position position="295"/>
    </location>
</feature>
<evidence type="ECO:0000256" key="1">
    <source>
        <dbReference type="ARBA" id="ARBA00022737"/>
    </source>
</evidence>
<dbReference type="SMART" id="SM00255">
    <property type="entry name" value="TIR"/>
    <property type="match status" value="1"/>
</dbReference>
<dbReference type="Pfam" id="PF23282">
    <property type="entry name" value="WHD_ROQ1"/>
    <property type="match status" value="1"/>
</dbReference>
<evidence type="ECO:0000313" key="5">
    <source>
        <dbReference type="Proteomes" id="UP000265520"/>
    </source>
</evidence>
<dbReference type="InterPro" id="IPR036390">
    <property type="entry name" value="WH_DNA-bd_sf"/>
</dbReference>
<reference evidence="4 5" key="1">
    <citation type="journal article" date="2018" name="Front. Plant Sci.">
        <title>Red Clover (Trifolium pratense) and Zigzag Clover (T. medium) - A Picture of Genomic Similarities and Differences.</title>
        <authorList>
            <person name="Dluhosova J."/>
            <person name="Istvanek J."/>
            <person name="Nedelnik J."/>
            <person name="Repkova J."/>
        </authorList>
    </citation>
    <scope>NUCLEOTIDE SEQUENCE [LARGE SCALE GENOMIC DNA]</scope>
    <source>
        <strain evidence="5">cv. 10/8</strain>
        <tissue evidence="4">Leaf</tissue>
    </source>
</reference>
<dbReference type="GO" id="GO:0006952">
    <property type="term" value="P:defense response"/>
    <property type="evidence" value="ECO:0007669"/>
    <property type="project" value="UniProtKB-KW"/>
</dbReference>
<dbReference type="InterPro" id="IPR044974">
    <property type="entry name" value="Disease_R_plants"/>
</dbReference>
<dbReference type="PANTHER" id="PTHR11017">
    <property type="entry name" value="LEUCINE-RICH REPEAT-CONTAINING PROTEIN"/>
    <property type="match status" value="1"/>
</dbReference>
<sequence length="295" mass="33976">MHLLRSYRLGEVYKIEEMDERESLELFSWHAFKQPSPKKDFATHSTDVIAYSGRLPLALEVLGSYLSDFEITEWQNVLKKLKRTLNDEVYKKLKVSFDGLKHVTEKQTFLDIASFFIGMDKNVLETLNRSTQLPTPQISLLEDKSLLTVDKNNKIQMHVLLQAMAREIIKRESSHTSVRVIGNVCVCVILRLALFEPKLYDVFLSFRGDDSRSKFVSHLYSSLQNAGIYAFKEDAEIQRGDQISLSLLQAIELSRISIVVLSKNYANSRWCMLELEKIMETGRTKGLVVVPVFYK</sequence>
<organism evidence="4 5">
    <name type="scientific">Trifolium medium</name>
    <dbReference type="NCBI Taxonomy" id="97028"/>
    <lineage>
        <taxon>Eukaryota</taxon>
        <taxon>Viridiplantae</taxon>
        <taxon>Streptophyta</taxon>
        <taxon>Embryophyta</taxon>
        <taxon>Tracheophyta</taxon>
        <taxon>Spermatophyta</taxon>
        <taxon>Magnoliopsida</taxon>
        <taxon>eudicotyledons</taxon>
        <taxon>Gunneridae</taxon>
        <taxon>Pentapetalae</taxon>
        <taxon>rosids</taxon>
        <taxon>fabids</taxon>
        <taxon>Fabales</taxon>
        <taxon>Fabaceae</taxon>
        <taxon>Papilionoideae</taxon>
        <taxon>50 kb inversion clade</taxon>
        <taxon>NPAAA clade</taxon>
        <taxon>Hologalegina</taxon>
        <taxon>IRL clade</taxon>
        <taxon>Trifolieae</taxon>
        <taxon>Trifolium</taxon>
    </lineage>
</organism>
<dbReference type="SUPFAM" id="SSF46785">
    <property type="entry name" value="Winged helix' DNA-binding domain"/>
    <property type="match status" value="1"/>
</dbReference>
<keyword evidence="5" id="KW-1185">Reference proteome</keyword>
<proteinExistence type="predicted"/>
<dbReference type="SUPFAM" id="SSF52200">
    <property type="entry name" value="Toll/Interleukin receptor TIR domain"/>
    <property type="match status" value="1"/>
</dbReference>
<evidence type="ECO:0000259" key="3">
    <source>
        <dbReference type="PROSITE" id="PS50104"/>
    </source>
</evidence>
<accession>A0A392MYB1</accession>
<dbReference type="GO" id="GO:0007165">
    <property type="term" value="P:signal transduction"/>
    <property type="evidence" value="ECO:0007669"/>
    <property type="project" value="InterPro"/>
</dbReference>
<feature type="domain" description="TIR" evidence="3">
    <location>
        <begin position="198"/>
        <end position="295"/>
    </location>
</feature>
<dbReference type="InterPro" id="IPR000157">
    <property type="entry name" value="TIR_dom"/>
</dbReference>
<dbReference type="Proteomes" id="UP000265520">
    <property type="component" value="Unassembled WGS sequence"/>
</dbReference>
<comment type="caution">
    <text evidence="4">The sequence shown here is derived from an EMBL/GenBank/DDBJ whole genome shotgun (WGS) entry which is preliminary data.</text>
</comment>
<dbReference type="InterPro" id="IPR042197">
    <property type="entry name" value="Apaf_helical"/>
</dbReference>
<dbReference type="InterPro" id="IPR027417">
    <property type="entry name" value="P-loop_NTPase"/>
</dbReference>
<dbReference type="Gene3D" id="3.40.50.10140">
    <property type="entry name" value="Toll/interleukin-1 receptor homology (TIR) domain"/>
    <property type="match status" value="1"/>
</dbReference>
<evidence type="ECO:0000256" key="2">
    <source>
        <dbReference type="ARBA" id="ARBA00022821"/>
    </source>
</evidence>
<dbReference type="InterPro" id="IPR058192">
    <property type="entry name" value="WHD_ROQ1-like"/>
</dbReference>
<keyword evidence="1" id="KW-0677">Repeat</keyword>
<keyword evidence="2" id="KW-0611">Plant defense</keyword>
<name>A0A392MYB1_9FABA</name>
<dbReference type="InterPro" id="IPR035897">
    <property type="entry name" value="Toll_tir_struct_dom_sf"/>
</dbReference>
<dbReference type="PROSITE" id="PS50104">
    <property type="entry name" value="TIR"/>
    <property type="match status" value="1"/>
</dbReference>